<keyword evidence="3" id="KW-1185">Reference proteome</keyword>
<name>A0A6A6DBB5_9PEZI</name>
<dbReference type="Proteomes" id="UP000800200">
    <property type="component" value="Unassembled WGS sequence"/>
</dbReference>
<sequence>MALRYSHDALSMETPEHEQTRASSQLGTAAALGSRRRWAVATDDRTVSVAVPSRASINADPSSDVADSMQRRAGAVCPSAILSAAVLSTQYITSSEPPSSGRGYGHAALALRSVNVS</sequence>
<reference evidence="2" key="1">
    <citation type="journal article" date="2020" name="Stud. Mycol.">
        <title>101 Dothideomycetes genomes: a test case for predicting lifestyles and emergence of pathogens.</title>
        <authorList>
            <person name="Haridas S."/>
            <person name="Albert R."/>
            <person name="Binder M."/>
            <person name="Bloem J."/>
            <person name="Labutti K."/>
            <person name="Salamov A."/>
            <person name="Andreopoulos B."/>
            <person name="Baker S."/>
            <person name="Barry K."/>
            <person name="Bills G."/>
            <person name="Bluhm B."/>
            <person name="Cannon C."/>
            <person name="Castanera R."/>
            <person name="Culley D."/>
            <person name="Daum C."/>
            <person name="Ezra D."/>
            <person name="Gonzalez J."/>
            <person name="Henrissat B."/>
            <person name="Kuo A."/>
            <person name="Liang C."/>
            <person name="Lipzen A."/>
            <person name="Lutzoni F."/>
            <person name="Magnuson J."/>
            <person name="Mondo S."/>
            <person name="Nolan M."/>
            <person name="Ohm R."/>
            <person name="Pangilinan J."/>
            <person name="Park H.-J."/>
            <person name="Ramirez L."/>
            <person name="Alfaro M."/>
            <person name="Sun H."/>
            <person name="Tritt A."/>
            <person name="Yoshinaga Y."/>
            <person name="Zwiers L.-H."/>
            <person name="Turgeon B."/>
            <person name="Goodwin S."/>
            <person name="Spatafora J."/>
            <person name="Crous P."/>
            <person name="Grigoriev I."/>
        </authorList>
    </citation>
    <scope>NUCLEOTIDE SEQUENCE</scope>
    <source>
        <strain evidence="2">CBS 207.26</strain>
    </source>
</reference>
<dbReference type="AlphaFoldDB" id="A0A6A6DBB5"/>
<protein>
    <submittedName>
        <fullName evidence="2">Uncharacterized protein</fullName>
    </submittedName>
</protein>
<accession>A0A6A6DBB5</accession>
<gene>
    <name evidence="2" type="ORF">K469DRAFT_683467</name>
</gene>
<evidence type="ECO:0000256" key="1">
    <source>
        <dbReference type="SAM" id="MobiDB-lite"/>
    </source>
</evidence>
<dbReference type="EMBL" id="ML994725">
    <property type="protein sequence ID" value="KAF2175788.1"/>
    <property type="molecule type" value="Genomic_DNA"/>
</dbReference>
<evidence type="ECO:0000313" key="3">
    <source>
        <dbReference type="Proteomes" id="UP000800200"/>
    </source>
</evidence>
<feature type="region of interest" description="Disordered" evidence="1">
    <location>
        <begin position="1"/>
        <end position="23"/>
    </location>
</feature>
<evidence type="ECO:0000313" key="2">
    <source>
        <dbReference type="EMBL" id="KAF2175788.1"/>
    </source>
</evidence>
<proteinExistence type="predicted"/>
<organism evidence="2 3">
    <name type="scientific">Zopfia rhizophila CBS 207.26</name>
    <dbReference type="NCBI Taxonomy" id="1314779"/>
    <lineage>
        <taxon>Eukaryota</taxon>
        <taxon>Fungi</taxon>
        <taxon>Dikarya</taxon>
        <taxon>Ascomycota</taxon>
        <taxon>Pezizomycotina</taxon>
        <taxon>Dothideomycetes</taxon>
        <taxon>Dothideomycetes incertae sedis</taxon>
        <taxon>Zopfiaceae</taxon>
        <taxon>Zopfia</taxon>
    </lineage>
</organism>